<evidence type="ECO:0000256" key="1">
    <source>
        <dbReference type="SAM" id="MobiDB-lite"/>
    </source>
</evidence>
<dbReference type="AlphaFoldDB" id="A0AA43ISG6"/>
<proteinExistence type="predicted"/>
<evidence type="ECO:0000313" key="2">
    <source>
        <dbReference type="EMBL" id="MDH4620269.1"/>
    </source>
</evidence>
<comment type="caution">
    <text evidence="2">The sequence shown here is derived from an EMBL/GenBank/DDBJ whole genome shotgun (WGS) entry which is preliminary data.</text>
</comment>
<organism evidence="2 3">
    <name type="scientific">Pseudomonas syringae pv. papulans</name>
    <dbReference type="NCBI Taxonomy" id="83963"/>
    <lineage>
        <taxon>Bacteria</taxon>
        <taxon>Pseudomonadati</taxon>
        <taxon>Pseudomonadota</taxon>
        <taxon>Gammaproteobacteria</taxon>
        <taxon>Pseudomonadales</taxon>
        <taxon>Pseudomonadaceae</taxon>
        <taxon>Pseudomonas</taxon>
        <taxon>Pseudomonas syringae</taxon>
    </lineage>
</organism>
<protein>
    <submittedName>
        <fullName evidence="2">Transposase</fullName>
    </submittedName>
</protein>
<feature type="region of interest" description="Disordered" evidence="1">
    <location>
        <begin position="1"/>
        <end position="27"/>
    </location>
</feature>
<sequence length="114" mass="12970">MEEASEAERRKASRAYDGMPDFSPENKQTGEQLLTRAATLECTYQAFHASGDTQVFRSELDELGHLYQQWLCELNASKNSLRMQSAEPKVLEYVSTIIDHMGKRIRQLAGRTSD</sequence>
<accession>A0AA43ISG6</accession>
<reference evidence="2" key="1">
    <citation type="submission" date="2021-02" db="EMBL/GenBank/DDBJ databases">
        <title>Genome analysis of blister spot of apple pathogen from New York area.</title>
        <authorList>
            <person name="Kandel P."/>
            <person name="Hockett K.L."/>
            <person name="Santander R."/>
            <person name="Acimovic S."/>
        </authorList>
    </citation>
    <scope>NUCLEOTIDE SEQUENCE</scope>
    <source>
        <strain evidence="2">PSP1</strain>
    </source>
</reference>
<gene>
    <name evidence="2" type="ORF">JW322_00310</name>
</gene>
<feature type="compositionally biased region" description="Basic and acidic residues" evidence="1">
    <location>
        <begin position="1"/>
        <end position="10"/>
    </location>
</feature>
<dbReference type="Proteomes" id="UP001162155">
    <property type="component" value="Unassembled WGS sequence"/>
</dbReference>
<dbReference type="RefSeq" id="WP_044311026.1">
    <property type="nucleotide sequence ID" value="NZ_JAFFRY010000124.1"/>
</dbReference>
<dbReference type="EMBL" id="JAFFRZ010000001">
    <property type="protein sequence ID" value="MDH4620269.1"/>
    <property type="molecule type" value="Genomic_DNA"/>
</dbReference>
<evidence type="ECO:0000313" key="3">
    <source>
        <dbReference type="Proteomes" id="UP001162155"/>
    </source>
</evidence>
<name>A0AA43ISG6_PSESX</name>